<protein>
    <submittedName>
        <fullName evidence="1">Alpha-D-ribose 1-methylphosphonate 5-triphosphate synthase subunit PhnG</fullName>
    </submittedName>
</protein>
<dbReference type="InterPro" id="IPR009609">
    <property type="entry name" value="Phosphonate_metab_PhnG"/>
</dbReference>
<dbReference type="RefSeq" id="WP_090876076.1">
    <property type="nucleotide sequence ID" value="NZ_FMXQ01000003.1"/>
</dbReference>
<proteinExistence type="predicted"/>
<dbReference type="AlphaFoldDB" id="A0A1G6BSM8"/>
<dbReference type="STRING" id="665467.SAMN02982931_01803"/>
<gene>
    <name evidence="1" type="ORF">SAMN02982931_01803</name>
</gene>
<dbReference type="GO" id="GO:0015716">
    <property type="term" value="P:organic phosphonate transport"/>
    <property type="evidence" value="ECO:0007669"/>
    <property type="project" value="InterPro"/>
</dbReference>
<dbReference type="EMBL" id="FMXQ01000003">
    <property type="protein sequence ID" value="SDB23586.1"/>
    <property type="molecule type" value="Genomic_DNA"/>
</dbReference>
<evidence type="ECO:0000313" key="1">
    <source>
        <dbReference type="EMBL" id="SDB23586.1"/>
    </source>
</evidence>
<reference evidence="1 2" key="1">
    <citation type="submission" date="2016-10" db="EMBL/GenBank/DDBJ databases">
        <authorList>
            <person name="de Groot N.N."/>
        </authorList>
    </citation>
    <scope>NUCLEOTIDE SEQUENCE [LARGE SCALE GENOMIC DNA]</scope>
    <source>
        <strain evidence="1 2">ATCC 35022</strain>
    </source>
</reference>
<dbReference type="OrthoDB" id="530475at2"/>
<dbReference type="Pfam" id="PF06754">
    <property type="entry name" value="PhnG"/>
    <property type="match status" value="1"/>
</dbReference>
<accession>A0A1G6BSM8</accession>
<dbReference type="GO" id="GO:0019634">
    <property type="term" value="P:organic phosphonate metabolic process"/>
    <property type="evidence" value="ECO:0007669"/>
    <property type="project" value="InterPro"/>
</dbReference>
<name>A0A1G6BSM8_9HYPH</name>
<keyword evidence="2" id="KW-1185">Reference proteome</keyword>
<dbReference type="PROSITE" id="PS51318">
    <property type="entry name" value="TAT"/>
    <property type="match status" value="1"/>
</dbReference>
<dbReference type="Proteomes" id="UP000199071">
    <property type="component" value="Unassembled WGS sequence"/>
</dbReference>
<dbReference type="NCBIfam" id="TIGR03293">
    <property type="entry name" value="PhnG_redo"/>
    <property type="match status" value="1"/>
</dbReference>
<sequence length="153" mass="16207">MDHQPEQKTDRRQALAVLARANSAELAAAWEALSDAPAIETLRDSEIGLVMARGRVGGGGAAFNLGEVTVSRATVRLASGEVGIGHVMGRDTGRALMVARFDALWQSPGHRGWVETAVVAPVSQRLAKADAETRAKAAATRVNFFTMVRGEDA</sequence>
<organism evidence="1 2">
    <name type="scientific">Bauldia litoralis</name>
    <dbReference type="NCBI Taxonomy" id="665467"/>
    <lineage>
        <taxon>Bacteria</taxon>
        <taxon>Pseudomonadati</taxon>
        <taxon>Pseudomonadota</taxon>
        <taxon>Alphaproteobacteria</taxon>
        <taxon>Hyphomicrobiales</taxon>
        <taxon>Kaistiaceae</taxon>
        <taxon>Bauldia</taxon>
    </lineage>
</organism>
<dbReference type="InterPro" id="IPR006311">
    <property type="entry name" value="TAT_signal"/>
</dbReference>
<evidence type="ECO:0000313" key="2">
    <source>
        <dbReference type="Proteomes" id="UP000199071"/>
    </source>
</evidence>